<dbReference type="Pfam" id="PF25988">
    <property type="entry name" value="HH_CyaD"/>
    <property type="match status" value="1"/>
</dbReference>
<reference evidence="12 13" key="1">
    <citation type="journal article" date="2015" name="BMC Genomics">
        <title>Comparative genomics and metabolic profiling of the genus Lysobacter.</title>
        <authorList>
            <person name="de Bruijn I."/>
            <person name="Cheng X."/>
            <person name="de Jager V."/>
            <person name="Exposito R.G."/>
            <person name="Watrous J."/>
            <person name="Patel N."/>
            <person name="Postma J."/>
            <person name="Dorrestein P.C."/>
            <person name="Kobayashi D."/>
            <person name="Raaijmakers J.M."/>
        </authorList>
    </citation>
    <scope>NUCLEOTIDE SEQUENCE [LARGE SCALE GENOMIC DNA]</scope>
    <source>
        <strain evidence="12 13">76</strain>
    </source>
</reference>
<evidence type="ECO:0000313" key="13">
    <source>
        <dbReference type="Proteomes" id="UP000060787"/>
    </source>
</evidence>
<evidence type="ECO:0000313" key="12">
    <source>
        <dbReference type="EMBL" id="ALN80139.1"/>
    </source>
</evidence>
<dbReference type="Proteomes" id="UP000060787">
    <property type="component" value="Chromosome"/>
</dbReference>
<dbReference type="InterPro" id="IPR050739">
    <property type="entry name" value="MFP"/>
</dbReference>
<dbReference type="InterPro" id="IPR059040">
    <property type="entry name" value="HH_CyaD-like"/>
</dbReference>
<keyword evidence="4 9" id="KW-1003">Cell membrane</keyword>
<evidence type="ECO:0000256" key="9">
    <source>
        <dbReference type="RuleBase" id="RU365093"/>
    </source>
</evidence>
<comment type="similarity">
    <text evidence="2 9">Belongs to the membrane fusion protein (MFP) (TC 8.A.1) family.</text>
</comment>
<dbReference type="PANTHER" id="PTHR30386">
    <property type="entry name" value="MEMBRANE FUSION SUBUNIT OF EMRAB-TOLC MULTIDRUG EFFLUX PUMP"/>
    <property type="match status" value="1"/>
</dbReference>
<dbReference type="InterPro" id="IPR058982">
    <property type="entry name" value="Beta-barrel_AprE"/>
</dbReference>
<dbReference type="InterPro" id="IPR010129">
    <property type="entry name" value="T1SS_HlyD"/>
</dbReference>
<keyword evidence="3 9" id="KW-0813">Transport</keyword>
<dbReference type="InterPro" id="IPR006144">
    <property type="entry name" value="Secretion_HlyD_CS"/>
</dbReference>
<evidence type="ECO:0000256" key="4">
    <source>
        <dbReference type="ARBA" id="ARBA00022475"/>
    </source>
</evidence>
<dbReference type="PRINTS" id="PR01490">
    <property type="entry name" value="RTXTOXIND"/>
</dbReference>
<evidence type="ECO:0000256" key="3">
    <source>
        <dbReference type="ARBA" id="ARBA00022448"/>
    </source>
</evidence>
<dbReference type="PATRIC" id="fig|84531.8.peg.2016"/>
<feature type="domain" description="AprE-like beta-barrel" evidence="11">
    <location>
        <begin position="361"/>
        <end position="450"/>
    </location>
</feature>
<evidence type="ECO:0000256" key="5">
    <source>
        <dbReference type="ARBA" id="ARBA00022519"/>
    </source>
</evidence>
<evidence type="ECO:0000256" key="8">
    <source>
        <dbReference type="ARBA" id="ARBA00023136"/>
    </source>
</evidence>
<evidence type="ECO:0000259" key="10">
    <source>
        <dbReference type="Pfam" id="PF25988"/>
    </source>
</evidence>
<dbReference type="PANTHER" id="PTHR30386:SF27">
    <property type="entry name" value="MEMBRANE FUSION PROTEIN (MFP) FAMILY PROTEIN"/>
    <property type="match status" value="1"/>
</dbReference>
<keyword evidence="6 9" id="KW-0812">Transmembrane</keyword>
<dbReference type="Pfam" id="PF26002">
    <property type="entry name" value="Beta-barrel_AprE"/>
    <property type="match status" value="1"/>
</dbReference>
<organism evidence="12 13">
    <name type="scientific">Lysobacter antibioticus</name>
    <dbReference type="NCBI Taxonomy" id="84531"/>
    <lineage>
        <taxon>Bacteria</taxon>
        <taxon>Pseudomonadati</taxon>
        <taxon>Pseudomonadota</taxon>
        <taxon>Gammaproteobacteria</taxon>
        <taxon>Lysobacterales</taxon>
        <taxon>Lysobacteraceae</taxon>
        <taxon>Lysobacter</taxon>
    </lineage>
</organism>
<dbReference type="AlphaFoldDB" id="A0A0S2F9F5"/>
<dbReference type="EMBL" id="CP011129">
    <property type="protein sequence ID" value="ALN80139.1"/>
    <property type="molecule type" value="Genomic_DNA"/>
</dbReference>
<keyword evidence="7 9" id="KW-1133">Transmembrane helix</keyword>
<dbReference type="STRING" id="84531.LA76x_1996"/>
<dbReference type="PROSITE" id="PS00543">
    <property type="entry name" value="HLYD_FAMILY"/>
    <property type="match status" value="1"/>
</dbReference>
<feature type="transmembrane region" description="Helical" evidence="9">
    <location>
        <begin position="59"/>
        <end position="77"/>
    </location>
</feature>
<proteinExistence type="inferred from homology"/>
<accession>A0A0S2F9F5</accession>
<dbReference type="RefSeq" id="WP_057917537.1">
    <property type="nucleotide sequence ID" value="NZ_CP011129.1"/>
</dbReference>
<dbReference type="KEGG" id="lab:LA76x_1996"/>
<dbReference type="GO" id="GO:0009306">
    <property type="term" value="P:protein secretion"/>
    <property type="evidence" value="ECO:0007669"/>
    <property type="project" value="InterPro"/>
</dbReference>
<protein>
    <recommendedName>
        <fullName evidence="9">Membrane fusion protein (MFP) family protein</fullName>
    </recommendedName>
</protein>
<evidence type="ECO:0000256" key="2">
    <source>
        <dbReference type="ARBA" id="ARBA00009477"/>
    </source>
</evidence>
<dbReference type="GO" id="GO:0005886">
    <property type="term" value="C:plasma membrane"/>
    <property type="evidence" value="ECO:0007669"/>
    <property type="project" value="UniProtKB-SubCell"/>
</dbReference>
<evidence type="ECO:0000256" key="1">
    <source>
        <dbReference type="ARBA" id="ARBA00004377"/>
    </source>
</evidence>
<evidence type="ECO:0000259" key="11">
    <source>
        <dbReference type="Pfam" id="PF26002"/>
    </source>
</evidence>
<dbReference type="NCBIfam" id="TIGR01843">
    <property type="entry name" value="type_I_hlyD"/>
    <property type="match status" value="1"/>
</dbReference>
<keyword evidence="8 9" id="KW-0472">Membrane</keyword>
<evidence type="ECO:0000256" key="7">
    <source>
        <dbReference type="ARBA" id="ARBA00022989"/>
    </source>
</evidence>
<feature type="domain" description="CyaD-like alpha-helical hairpin" evidence="10">
    <location>
        <begin position="128"/>
        <end position="323"/>
    </location>
</feature>
<dbReference type="eggNOG" id="COG0845">
    <property type="taxonomic scope" value="Bacteria"/>
</dbReference>
<dbReference type="Gene3D" id="2.40.30.170">
    <property type="match status" value="1"/>
</dbReference>
<evidence type="ECO:0000256" key="6">
    <source>
        <dbReference type="ARBA" id="ARBA00022692"/>
    </source>
</evidence>
<sequence>MKHVFQAVGDFVARYGRVFKAAWSVRETLDPPKRSQDELAFLPAHLELIETPLAPLPRWTMRIIVAFFCVALLWACIGKLDIVAVAQGKTVVGSRTKVLQPAETAVVRRILVRDGERVKQGQLLIELDATATTADYEKAGETLVNARLAELRLSALAAAIDGHGAPVLASDPALPAVRFQSEQQLAHSEFQAFSAKRDNLEAAIGQRKAELQTVQSLIGPLQQSAVIAKGRADDYAMLVEGKYVGRHEYLLREQERIAAERDLAAQRSRLHETQSALSGAQEQLKVLVAETRQQTLDGLRKAREQVQQFTPEVAKTGQRDKLMQLRAPVAGTVQQLAVHTVGGVVTPAQPLLAVVPAEEALEVEATVLNKDIGFVRAGQPVTVKVESFPYTRYGYLTGTIESVSHDAAQDEKLGLVFPARVRLAQTALDIDGVRVRLTPGMALSVEISTGKRRVIDYLLSPLQQHTGEALRER</sequence>
<gene>
    <name evidence="12" type="ORF">LA76x_1996</name>
</gene>
<name>A0A0S2F9F5_LYSAN</name>
<keyword evidence="13" id="KW-1185">Reference proteome</keyword>
<keyword evidence="5 9" id="KW-0997">Cell inner membrane</keyword>
<comment type="subcellular location">
    <subcellularLocation>
        <location evidence="1 9">Cell inner membrane</location>
        <topology evidence="1 9">Single-pass membrane protein</topology>
    </subcellularLocation>
</comment>